<dbReference type="GO" id="GO:0009103">
    <property type="term" value="P:lipopolysaccharide biosynthetic process"/>
    <property type="evidence" value="ECO:0007669"/>
    <property type="project" value="UniProtKB-ARBA"/>
</dbReference>
<feature type="transmembrane region" description="Helical" evidence="8">
    <location>
        <begin position="268"/>
        <end position="289"/>
    </location>
</feature>
<feature type="transmembrane region" description="Helical" evidence="8">
    <location>
        <begin position="175"/>
        <end position="204"/>
    </location>
</feature>
<dbReference type="InterPro" id="IPR050297">
    <property type="entry name" value="LipidA_mod_glycosyltrf_83"/>
</dbReference>
<dbReference type="GO" id="GO:0005886">
    <property type="term" value="C:plasma membrane"/>
    <property type="evidence" value="ECO:0007669"/>
    <property type="project" value="UniProtKB-SubCell"/>
</dbReference>
<sequence length="508" mass="57068">MSTLASSAGESVCASSRKIAWSVCLSCLLASACLFILLGHKPLADWDEAIYAGVSKEMLSGHFFSPTWRSQHFFEKPPLYMWLTAIFFRLFGITEFWARASSALAGVAIVGILHGLMARARGLRAAWLATLILLTMKGFAHAARVGELDQLLTLGCCLALWGMHRLRGSNLSGWYLVWTGFAIAVMTKSAAAVVIPITLLVLIVWERWPPAVFGKAFFAGAALFLVLAAPWHLYMWHQYGAVFWREYLGVQVFSRSTMQLDRHVNPPWFYLNVLAIYAMPWLFLLPFAIVKGFQKKELREFLIFAFVVLGLFTVAKTRLPQYIVPVYPALVILIADWIYLWFTAAVEPARRVRRFGYGVAFGIVALLASALLARPAAKHLPGREATDPGEKDAQWLLPLLRSESSQSYIPPILLCMDGDWFPLPAAVFYVKQPLQQVYIRQRPDISHEAHLYYDDPRPLNRYVDASPRLVVMDQSETSALPANMVFQQIRQNGRLVIGTIALRSGVSR</sequence>
<dbReference type="GO" id="GO:0016763">
    <property type="term" value="F:pentosyltransferase activity"/>
    <property type="evidence" value="ECO:0007669"/>
    <property type="project" value="TreeGrafter"/>
</dbReference>
<proteinExistence type="predicted"/>
<keyword evidence="2" id="KW-1003">Cell membrane</keyword>
<evidence type="ECO:0000259" key="9">
    <source>
        <dbReference type="Pfam" id="PF13231"/>
    </source>
</evidence>
<comment type="subcellular location">
    <subcellularLocation>
        <location evidence="1">Cell membrane</location>
        <topology evidence="1">Multi-pass membrane protein</topology>
    </subcellularLocation>
</comment>
<feature type="transmembrane region" description="Helical" evidence="8">
    <location>
        <begin position="301"/>
        <end position="319"/>
    </location>
</feature>
<feature type="transmembrane region" description="Helical" evidence="8">
    <location>
        <begin position="216"/>
        <end position="234"/>
    </location>
</feature>
<feature type="domain" description="Glycosyltransferase RgtA/B/C/D-like" evidence="9">
    <location>
        <begin position="76"/>
        <end position="233"/>
    </location>
</feature>
<evidence type="ECO:0000256" key="3">
    <source>
        <dbReference type="ARBA" id="ARBA00022676"/>
    </source>
</evidence>
<feature type="transmembrane region" description="Helical" evidence="8">
    <location>
        <begin position="325"/>
        <end position="343"/>
    </location>
</feature>
<keyword evidence="7 8" id="KW-0472">Membrane</keyword>
<dbReference type="AlphaFoldDB" id="A0A372INM7"/>
<evidence type="ECO:0000256" key="7">
    <source>
        <dbReference type="ARBA" id="ARBA00023136"/>
    </source>
</evidence>
<dbReference type="OrthoDB" id="9775035at2"/>
<dbReference type="PANTHER" id="PTHR33908">
    <property type="entry name" value="MANNOSYLTRANSFERASE YKCB-RELATED"/>
    <property type="match status" value="1"/>
</dbReference>
<reference evidence="10 11" key="1">
    <citation type="submission" date="2018-08" db="EMBL/GenBank/DDBJ databases">
        <title>Acidipila sp. 4G-K13, an acidobacterium isolated from forest soil.</title>
        <authorList>
            <person name="Gao Z.-H."/>
            <person name="Qiu L.-H."/>
        </authorList>
    </citation>
    <scope>NUCLEOTIDE SEQUENCE [LARGE SCALE GENOMIC DNA]</scope>
    <source>
        <strain evidence="10 11">4G-K13</strain>
    </source>
</reference>
<feature type="transmembrane region" description="Helical" evidence="8">
    <location>
        <begin position="103"/>
        <end position="118"/>
    </location>
</feature>
<name>A0A372INM7_9BACT</name>
<feature type="transmembrane region" description="Helical" evidence="8">
    <location>
        <begin position="19"/>
        <end position="38"/>
    </location>
</feature>
<dbReference type="Pfam" id="PF13231">
    <property type="entry name" value="PMT_2"/>
    <property type="match status" value="1"/>
</dbReference>
<keyword evidence="3" id="KW-0328">Glycosyltransferase</keyword>
<protein>
    <submittedName>
        <fullName evidence="10">Glycosyltransferase family 39 protein</fullName>
    </submittedName>
</protein>
<dbReference type="PANTHER" id="PTHR33908:SF3">
    <property type="entry name" value="UNDECAPRENYL PHOSPHATE-ALPHA-4-AMINO-4-DEOXY-L-ARABINOSE ARABINOSYL TRANSFERASE"/>
    <property type="match status" value="1"/>
</dbReference>
<comment type="caution">
    <text evidence="10">The sequence shown here is derived from an EMBL/GenBank/DDBJ whole genome shotgun (WGS) entry which is preliminary data.</text>
</comment>
<evidence type="ECO:0000313" key="10">
    <source>
        <dbReference type="EMBL" id="RFU16495.1"/>
    </source>
</evidence>
<evidence type="ECO:0000256" key="6">
    <source>
        <dbReference type="ARBA" id="ARBA00022989"/>
    </source>
</evidence>
<evidence type="ECO:0000313" key="11">
    <source>
        <dbReference type="Proteomes" id="UP000264702"/>
    </source>
</evidence>
<feature type="transmembrane region" description="Helical" evidence="8">
    <location>
        <begin position="355"/>
        <end position="373"/>
    </location>
</feature>
<evidence type="ECO:0000256" key="8">
    <source>
        <dbReference type="SAM" id="Phobius"/>
    </source>
</evidence>
<dbReference type="GO" id="GO:0010041">
    <property type="term" value="P:response to iron(III) ion"/>
    <property type="evidence" value="ECO:0007669"/>
    <property type="project" value="TreeGrafter"/>
</dbReference>
<dbReference type="RefSeq" id="WP_147325071.1">
    <property type="nucleotide sequence ID" value="NZ_QVQT02000004.1"/>
</dbReference>
<evidence type="ECO:0000256" key="1">
    <source>
        <dbReference type="ARBA" id="ARBA00004651"/>
    </source>
</evidence>
<gene>
    <name evidence="10" type="ORF">D0Y96_14095</name>
</gene>
<dbReference type="Proteomes" id="UP000264702">
    <property type="component" value="Unassembled WGS sequence"/>
</dbReference>
<evidence type="ECO:0000256" key="5">
    <source>
        <dbReference type="ARBA" id="ARBA00022692"/>
    </source>
</evidence>
<accession>A0A372INM7</accession>
<evidence type="ECO:0000256" key="2">
    <source>
        <dbReference type="ARBA" id="ARBA00022475"/>
    </source>
</evidence>
<keyword evidence="11" id="KW-1185">Reference proteome</keyword>
<keyword evidence="6 8" id="KW-1133">Transmembrane helix</keyword>
<keyword evidence="4 10" id="KW-0808">Transferase</keyword>
<dbReference type="InterPro" id="IPR038731">
    <property type="entry name" value="RgtA/B/C-like"/>
</dbReference>
<organism evidence="10 11">
    <name type="scientific">Paracidobacterium acidisoli</name>
    <dbReference type="NCBI Taxonomy" id="2303751"/>
    <lineage>
        <taxon>Bacteria</taxon>
        <taxon>Pseudomonadati</taxon>
        <taxon>Acidobacteriota</taxon>
        <taxon>Terriglobia</taxon>
        <taxon>Terriglobales</taxon>
        <taxon>Acidobacteriaceae</taxon>
        <taxon>Paracidobacterium</taxon>
    </lineage>
</organism>
<feature type="transmembrane region" description="Helical" evidence="8">
    <location>
        <begin position="125"/>
        <end position="143"/>
    </location>
</feature>
<evidence type="ECO:0000256" key="4">
    <source>
        <dbReference type="ARBA" id="ARBA00022679"/>
    </source>
</evidence>
<dbReference type="EMBL" id="QVQT01000004">
    <property type="protein sequence ID" value="RFU16495.1"/>
    <property type="molecule type" value="Genomic_DNA"/>
</dbReference>
<keyword evidence="5 8" id="KW-0812">Transmembrane</keyword>